<protein>
    <submittedName>
        <fullName evidence="4">CBS domain-containing protein</fullName>
    </submittedName>
</protein>
<evidence type="ECO:0000259" key="3">
    <source>
        <dbReference type="PROSITE" id="PS51371"/>
    </source>
</evidence>
<name>A0ABN5GZ97_9FIRM</name>
<dbReference type="PROSITE" id="PS51371">
    <property type="entry name" value="CBS"/>
    <property type="match status" value="2"/>
</dbReference>
<proteinExistence type="predicted"/>
<dbReference type="Proteomes" id="UP000325292">
    <property type="component" value="Chromosome"/>
</dbReference>
<dbReference type="PANTHER" id="PTHR43080">
    <property type="entry name" value="CBS DOMAIN-CONTAINING PROTEIN CBSX3, MITOCHONDRIAL"/>
    <property type="match status" value="1"/>
</dbReference>
<organism evidence="4 5">
    <name type="scientific">Sulfobacillus thermotolerans</name>
    <dbReference type="NCBI Taxonomy" id="338644"/>
    <lineage>
        <taxon>Bacteria</taxon>
        <taxon>Bacillati</taxon>
        <taxon>Bacillota</taxon>
        <taxon>Clostridia</taxon>
        <taxon>Eubacteriales</taxon>
        <taxon>Clostridiales Family XVII. Incertae Sedis</taxon>
        <taxon>Sulfobacillus</taxon>
    </lineage>
</organism>
<gene>
    <name evidence="4" type="ORF">BXT84_07845</name>
</gene>
<evidence type="ECO:0000313" key="4">
    <source>
        <dbReference type="EMBL" id="AUW93867.1"/>
    </source>
</evidence>
<dbReference type="EMBL" id="CP019454">
    <property type="protein sequence ID" value="AUW93867.1"/>
    <property type="molecule type" value="Genomic_DNA"/>
</dbReference>
<sequence>MKVKDIMTHKVSTVAPSDSIEHAAKIMKQLHCGSTPVVEGGKVVGIITDRDISIKAVAEGKGPNTAVKDIMFTQVVTCTPETDARQAADIMADKQIRRLPVIDQGKLVGIVAIGDLARVDIFTHESGHALSDISEPSQRPNAVQ</sequence>
<dbReference type="SUPFAM" id="SSF54631">
    <property type="entry name" value="CBS-domain pair"/>
    <property type="match status" value="1"/>
</dbReference>
<dbReference type="SMART" id="SM00116">
    <property type="entry name" value="CBS"/>
    <property type="match status" value="2"/>
</dbReference>
<feature type="domain" description="CBS" evidence="3">
    <location>
        <begin position="71"/>
        <end position="126"/>
    </location>
</feature>
<dbReference type="CDD" id="cd04622">
    <property type="entry name" value="CBS_pair_HRP1_like"/>
    <property type="match status" value="1"/>
</dbReference>
<dbReference type="Pfam" id="PF00571">
    <property type="entry name" value="CBS"/>
    <property type="match status" value="2"/>
</dbReference>
<keyword evidence="5" id="KW-1185">Reference proteome</keyword>
<reference evidence="4 5" key="1">
    <citation type="journal article" date="2019" name="Sci. Rep.">
        <title>Sulfobacillus thermotolerans: new insights into resistance and metabolic capacities of acidophilic chemolithotrophs.</title>
        <authorList>
            <person name="Panyushkina A.E."/>
            <person name="Babenko V.V."/>
            <person name="Nikitina A.S."/>
            <person name="Selezneva O.V."/>
            <person name="Tsaplina I.A."/>
            <person name="Letarova M.A."/>
            <person name="Kostryukova E.S."/>
            <person name="Letarov A.V."/>
        </authorList>
    </citation>
    <scope>NUCLEOTIDE SEQUENCE [LARGE SCALE GENOMIC DNA]</scope>
    <source>
        <strain evidence="4 5">Kr1</strain>
    </source>
</reference>
<dbReference type="InterPro" id="IPR000644">
    <property type="entry name" value="CBS_dom"/>
</dbReference>
<dbReference type="Gene3D" id="3.10.580.10">
    <property type="entry name" value="CBS-domain"/>
    <property type="match status" value="1"/>
</dbReference>
<keyword evidence="1 2" id="KW-0129">CBS domain</keyword>
<evidence type="ECO:0000256" key="2">
    <source>
        <dbReference type="PROSITE-ProRule" id="PRU00703"/>
    </source>
</evidence>
<feature type="domain" description="CBS" evidence="3">
    <location>
        <begin position="7"/>
        <end position="64"/>
    </location>
</feature>
<dbReference type="PANTHER" id="PTHR43080:SF2">
    <property type="entry name" value="CBS DOMAIN-CONTAINING PROTEIN"/>
    <property type="match status" value="1"/>
</dbReference>
<accession>A0ABN5GZ97</accession>
<evidence type="ECO:0000313" key="5">
    <source>
        <dbReference type="Proteomes" id="UP000325292"/>
    </source>
</evidence>
<dbReference type="InterPro" id="IPR046342">
    <property type="entry name" value="CBS_dom_sf"/>
</dbReference>
<dbReference type="InterPro" id="IPR051257">
    <property type="entry name" value="Diverse_CBS-Domain"/>
</dbReference>
<evidence type="ECO:0000256" key="1">
    <source>
        <dbReference type="ARBA" id="ARBA00023122"/>
    </source>
</evidence>